<evidence type="ECO:0000259" key="5">
    <source>
        <dbReference type="PROSITE" id="PS50850"/>
    </source>
</evidence>
<name>A0A538SP02_UNCEI</name>
<dbReference type="Gene3D" id="1.20.1250.20">
    <property type="entry name" value="MFS general substrate transporter like domains"/>
    <property type="match status" value="1"/>
</dbReference>
<dbReference type="EMBL" id="VBOT01000022">
    <property type="protein sequence ID" value="TMQ53103.1"/>
    <property type="molecule type" value="Genomic_DNA"/>
</dbReference>
<evidence type="ECO:0000313" key="7">
    <source>
        <dbReference type="Proteomes" id="UP000320184"/>
    </source>
</evidence>
<dbReference type="PANTHER" id="PTHR23520">
    <property type="entry name" value="TRANSPORTER, PUTATIVE (AFU_ORTHOLOGUE AFUA_3G04000)-RELATED"/>
    <property type="match status" value="1"/>
</dbReference>
<proteinExistence type="predicted"/>
<comment type="caution">
    <text evidence="6">The sequence shown here is derived from an EMBL/GenBank/DDBJ whole genome shotgun (WGS) entry which is preliminary data.</text>
</comment>
<gene>
    <name evidence="6" type="ORF">E6K73_01720</name>
</gene>
<feature type="transmembrane region" description="Helical" evidence="4">
    <location>
        <begin position="15"/>
        <end position="36"/>
    </location>
</feature>
<evidence type="ECO:0000256" key="2">
    <source>
        <dbReference type="ARBA" id="ARBA00022989"/>
    </source>
</evidence>
<reference evidence="6 7" key="1">
    <citation type="journal article" date="2019" name="Nat. Microbiol.">
        <title>Mediterranean grassland soil C-N compound turnover is dependent on rainfall and depth, and is mediated by genomically divergent microorganisms.</title>
        <authorList>
            <person name="Diamond S."/>
            <person name="Andeer P.F."/>
            <person name="Li Z."/>
            <person name="Crits-Christoph A."/>
            <person name="Burstein D."/>
            <person name="Anantharaman K."/>
            <person name="Lane K.R."/>
            <person name="Thomas B.C."/>
            <person name="Pan C."/>
            <person name="Northen T.R."/>
            <person name="Banfield J.F."/>
        </authorList>
    </citation>
    <scope>NUCLEOTIDE SEQUENCE [LARGE SCALE GENOMIC DNA]</scope>
    <source>
        <strain evidence="6">WS_3</strain>
    </source>
</reference>
<dbReference type="InterPro" id="IPR020846">
    <property type="entry name" value="MFS_dom"/>
</dbReference>
<keyword evidence="2 4" id="KW-1133">Transmembrane helix</keyword>
<dbReference type="AlphaFoldDB" id="A0A538SP02"/>
<protein>
    <submittedName>
        <fullName evidence="6">MFS transporter</fullName>
    </submittedName>
</protein>
<keyword evidence="3 4" id="KW-0472">Membrane</keyword>
<evidence type="ECO:0000313" key="6">
    <source>
        <dbReference type="EMBL" id="TMQ53103.1"/>
    </source>
</evidence>
<evidence type="ECO:0000256" key="3">
    <source>
        <dbReference type="ARBA" id="ARBA00023136"/>
    </source>
</evidence>
<evidence type="ECO:0000256" key="1">
    <source>
        <dbReference type="ARBA" id="ARBA00022692"/>
    </source>
</evidence>
<dbReference type="SUPFAM" id="SSF103473">
    <property type="entry name" value="MFS general substrate transporter"/>
    <property type="match status" value="1"/>
</dbReference>
<dbReference type="InterPro" id="IPR011701">
    <property type="entry name" value="MFS"/>
</dbReference>
<feature type="transmembrane region" description="Helical" evidence="4">
    <location>
        <begin position="48"/>
        <end position="66"/>
    </location>
</feature>
<dbReference type="PANTHER" id="PTHR23520:SF5">
    <property type="entry name" value="TRANSPORTER, PUTATIVE (AFU_ORTHOLOGUE AFUA_3G04000)-RELATED"/>
    <property type="match status" value="1"/>
</dbReference>
<dbReference type="GO" id="GO:0022857">
    <property type="term" value="F:transmembrane transporter activity"/>
    <property type="evidence" value="ECO:0007669"/>
    <property type="project" value="InterPro"/>
</dbReference>
<evidence type="ECO:0000256" key="4">
    <source>
        <dbReference type="SAM" id="Phobius"/>
    </source>
</evidence>
<dbReference type="PROSITE" id="PS50850">
    <property type="entry name" value="MFS"/>
    <property type="match status" value="1"/>
</dbReference>
<dbReference type="Proteomes" id="UP000320184">
    <property type="component" value="Unassembled WGS sequence"/>
</dbReference>
<feature type="domain" description="Major facilitator superfamily (MFS) profile" evidence="5">
    <location>
        <begin position="12"/>
        <end position="202"/>
    </location>
</feature>
<dbReference type="Pfam" id="PF07690">
    <property type="entry name" value="MFS_1"/>
    <property type="match status" value="1"/>
</dbReference>
<keyword evidence="1 4" id="KW-0812">Transmembrane</keyword>
<sequence>MHATPLERSRRDRGILYAAAFLRALATGMAGIMLGIYLARLGLTPQRIGFVITAGLSGAALATLIATVGGDRLGFKRFLFALAALGAVGGAAVAASSHAMTIALAAFVGMLNGMGRDRGAALALEQAALPATAAADNRTRVIAWYNVLQDAGHAGGSLLGSAPALFRRYTAAGDLESLRLGFGLYALLLVATAVLYLGLSPD</sequence>
<accession>A0A538SP02</accession>
<dbReference type="InterPro" id="IPR036259">
    <property type="entry name" value="MFS_trans_sf"/>
</dbReference>
<feature type="non-terminal residue" evidence="6">
    <location>
        <position position="202"/>
    </location>
</feature>
<feature type="transmembrane region" description="Helical" evidence="4">
    <location>
        <begin position="177"/>
        <end position="199"/>
    </location>
</feature>
<feature type="transmembrane region" description="Helical" evidence="4">
    <location>
        <begin position="78"/>
        <end position="108"/>
    </location>
</feature>
<organism evidence="6 7">
    <name type="scientific">Eiseniibacteriota bacterium</name>
    <dbReference type="NCBI Taxonomy" id="2212470"/>
    <lineage>
        <taxon>Bacteria</taxon>
        <taxon>Candidatus Eiseniibacteriota</taxon>
    </lineage>
</organism>